<organism evidence="1 2">
    <name type="scientific">Halarchaeum nitratireducens</name>
    <dbReference type="NCBI Taxonomy" id="489913"/>
    <lineage>
        <taxon>Archaea</taxon>
        <taxon>Methanobacteriati</taxon>
        <taxon>Methanobacteriota</taxon>
        <taxon>Stenosarchaea group</taxon>
        <taxon>Halobacteria</taxon>
        <taxon>Halobacteriales</taxon>
        <taxon>Halobacteriaceae</taxon>
    </lineage>
</organism>
<evidence type="ECO:0008006" key="3">
    <source>
        <dbReference type="Google" id="ProtNLM"/>
    </source>
</evidence>
<gene>
    <name evidence="1" type="ORF">GCM10009021_28880</name>
</gene>
<dbReference type="GO" id="GO:0006355">
    <property type="term" value="P:regulation of DNA-templated transcription"/>
    <property type="evidence" value="ECO:0007669"/>
    <property type="project" value="InterPro"/>
</dbReference>
<dbReference type="AlphaFoldDB" id="A0A830GDV5"/>
<reference evidence="1 2" key="1">
    <citation type="journal article" date="2019" name="Int. J. Syst. Evol. Microbiol.">
        <title>The Global Catalogue of Microorganisms (GCM) 10K type strain sequencing project: providing services to taxonomists for standard genome sequencing and annotation.</title>
        <authorList>
            <consortium name="The Broad Institute Genomics Platform"/>
            <consortium name="The Broad Institute Genome Sequencing Center for Infectious Disease"/>
            <person name="Wu L."/>
            <person name="Ma J."/>
        </authorList>
    </citation>
    <scope>NUCLEOTIDE SEQUENCE [LARGE SCALE GENOMIC DNA]</scope>
    <source>
        <strain evidence="1 2">JCM 16331</strain>
    </source>
</reference>
<dbReference type="EMBL" id="BMOQ01000009">
    <property type="protein sequence ID" value="GGN25193.1"/>
    <property type="molecule type" value="Genomic_DNA"/>
</dbReference>
<name>A0A830GDV5_9EURY</name>
<accession>A0A830GDV5</accession>
<keyword evidence="2" id="KW-1185">Reference proteome</keyword>
<evidence type="ECO:0000313" key="1">
    <source>
        <dbReference type="EMBL" id="GGN25193.1"/>
    </source>
</evidence>
<proteinExistence type="predicted"/>
<sequence>MFDMAKEKFGVAVDEEIVREVDELVAECDDLGASRSEIVEAVLTAFVQSETKHVERVREIIIRKRKGGF</sequence>
<comment type="caution">
    <text evidence="1">The sequence shown here is derived from an EMBL/GenBank/DDBJ whole genome shotgun (WGS) entry which is preliminary data.</text>
</comment>
<evidence type="ECO:0000313" key="2">
    <source>
        <dbReference type="Proteomes" id="UP000608850"/>
    </source>
</evidence>
<protein>
    <recommendedName>
        <fullName evidence="3">Ribbon-helix-helix protein, CopG family</fullName>
    </recommendedName>
</protein>
<dbReference type="Proteomes" id="UP000608850">
    <property type="component" value="Unassembled WGS sequence"/>
</dbReference>